<proteinExistence type="predicted"/>
<sequence>MTARSKTSHGRVYGISSVQLRNFNPTEPIYASLSHSVDMHMRISGLEVHSEALKSNINELKQDVVAMKIGTTPPAAAARTAYPPPADVSTPSAHHAKTTNPTQEQSPLDKWCADLLGESCQMKTIPHPM</sequence>
<evidence type="ECO:0000256" key="1">
    <source>
        <dbReference type="SAM" id="MobiDB-lite"/>
    </source>
</evidence>
<accession>A0AAU9SL94</accession>
<evidence type="ECO:0000313" key="3">
    <source>
        <dbReference type="Proteomes" id="UP000836841"/>
    </source>
</evidence>
<protein>
    <submittedName>
        <fullName evidence="2">Uncharacterized protein</fullName>
    </submittedName>
</protein>
<reference evidence="2 3" key="1">
    <citation type="submission" date="2022-03" db="EMBL/GenBank/DDBJ databases">
        <authorList>
            <person name="Nunn A."/>
            <person name="Chopra R."/>
            <person name="Nunn A."/>
            <person name="Contreras Garrido A."/>
        </authorList>
    </citation>
    <scope>NUCLEOTIDE SEQUENCE [LARGE SCALE GENOMIC DNA]</scope>
</reference>
<organism evidence="2 3">
    <name type="scientific">Thlaspi arvense</name>
    <name type="common">Field penny-cress</name>
    <dbReference type="NCBI Taxonomy" id="13288"/>
    <lineage>
        <taxon>Eukaryota</taxon>
        <taxon>Viridiplantae</taxon>
        <taxon>Streptophyta</taxon>
        <taxon>Embryophyta</taxon>
        <taxon>Tracheophyta</taxon>
        <taxon>Spermatophyta</taxon>
        <taxon>Magnoliopsida</taxon>
        <taxon>eudicotyledons</taxon>
        <taxon>Gunneridae</taxon>
        <taxon>Pentapetalae</taxon>
        <taxon>rosids</taxon>
        <taxon>malvids</taxon>
        <taxon>Brassicales</taxon>
        <taxon>Brassicaceae</taxon>
        <taxon>Thlaspideae</taxon>
        <taxon>Thlaspi</taxon>
    </lineage>
</organism>
<name>A0AAU9SL94_THLAR</name>
<feature type="region of interest" description="Disordered" evidence="1">
    <location>
        <begin position="75"/>
        <end position="108"/>
    </location>
</feature>
<dbReference type="AlphaFoldDB" id="A0AAU9SL94"/>
<dbReference type="EMBL" id="OU466861">
    <property type="protein sequence ID" value="CAH2065629.1"/>
    <property type="molecule type" value="Genomic_DNA"/>
</dbReference>
<gene>
    <name evidence="2" type="ORF">TAV2_LOCUS16373</name>
</gene>
<dbReference type="Proteomes" id="UP000836841">
    <property type="component" value="Chromosome 5"/>
</dbReference>
<keyword evidence="3" id="KW-1185">Reference proteome</keyword>
<evidence type="ECO:0000313" key="2">
    <source>
        <dbReference type="EMBL" id="CAH2065629.1"/>
    </source>
</evidence>